<evidence type="ECO:0000313" key="3">
    <source>
        <dbReference type="EMBL" id="MBB3935563.1"/>
    </source>
</evidence>
<dbReference type="Proteomes" id="UP000531216">
    <property type="component" value="Unassembled WGS sequence"/>
</dbReference>
<feature type="region of interest" description="Disordered" evidence="1">
    <location>
        <begin position="29"/>
        <end position="86"/>
    </location>
</feature>
<evidence type="ECO:0000313" key="4">
    <source>
        <dbReference type="Proteomes" id="UP000531216"/>
    </source>
</evidence>
<feature type="compositionally biased region" description="Low complexity" evidence="1">
    <location>
        <begin position="58"/>
        <end position="74"/>
    </location>
</feature>
<sequence>MKNSLRLLLGSLLIGASMLPARAMEAPAAPDAAGQVEPSSEAVAPPAPEAHGADAPDDGAPAAEHAPETPAALAEGHDTHWTESRTPMPFDVMRSVQFLQDQVARGNVRAIRVQALLLRRFARTFIEAAPEVWNDPRNTRAVVLFTFSGGTPDVISTLLDQGRLPESERALFEGALAYVRNDLPTAAKKLESVTIDDLEPVLAAQVSLALGQIHQIDHPDQAIEDLANARLLAPGTLIEEAALRLGAPLADAAGSHDDADRMARRYFDTYHDSSYAANFETRYVALVVGRAVPDAQGALISMDAVVAGLPDDRQQRLYLAAARRSLVAGSLPFASQVAERAIVLGGLEPGDASRATLYRTASSLGTDSQDASRKALDGIDRNLLHIEDQKILDAAYSVLDSMARPALMTEVSNPGPVEPETSAVLARAKAALDAASHEMKKP</sequence>
<dbReference type="AlphaFoldDB" id="A0A7W6BUY9"/>
<accession>A0A7W6BUY9</accession>
<dbReference type="OrthoDB" id="9812933at2"/>
<feature type="compositionally biased region" description="Low complexity" evidence="1">
    <location>
        <begin position="29"/>
        <end position="44"/>
    </location>
</feature>
<reference evidence="3 4" key="1">
    <citation type="submission" date="2020-08" db="EMBL/GenBank/DDBJ databases">
        <title>Genomic Encyclopedia of Type Strains, Phase IV (KMG-IV): sequencing the most valuable type-strain genomes for metagenomic binning, comparative biology and taxonomic classification.</title>
        <authorList>
            <person name="Goeker M."/>
        </authorList>
    </citation>
    <scope>NUCLEOTIDE SEQUENCE [LARGE SCALE GENOMIC DNA]</scope>
    <source>
        <strain evidence="3 4">DSM 25024</strain>
    </source>
</reference>
<keyword evidence="4" id="KW-1185">Reference proteome</keyword>
<gene>
    <name evidence="3" type="ORF">GGR05_001707</name>
</gene>
<feature type="chain" id="PRO_5030776872" evidence="2">
    <location>
        <begin position="24"/>
        <end position="442"/>
    </location>
</feature>
<dbReference type="RefSeq" id="WP_090960474.1">
    <property type="nucleotide sequence ID" value="NZ_FOOA01000003.1"/>
</dbReference>
<evidence type="ECO:0000256" key="2">
    <source>
        <dbReference type="SAM" id="SignalP"/>
    </source>
</evidence>
<feature type="signal peptide" evidence="2">
    <location>
        <begin position="1"/>
        <end position="23"/>
    </location>
</feature>
<name>A0A7W6BUY9_9HYPH</name>
<protein>
    <submittedName>
        <fullName evidence="3">Chemotaxis protein MotC</fullName>
    </submittedName>
</protein>
<dbReference type="EMBL" id="JACIDO010000003">
    <property type="protein sequence ID" value="MBB3935563.1"/>
    <property type="molecule type" value="Genomic_DNA"/>
</dbReference>
<keyword evidence="2" id="KW-0732">Signal</keyword>
<comment type="caution">
    <text evidence="3">The sequence shown here is derived from an EMBL/GenBank/DDBJ whole genome shotgun (WGS) entry which is preliminary data.</text>
</comment>
<proteinExistence type="predicted"/>
<organism evidence="3 4">
    <name type="scientific">Aureimonas phyllosphaerae</name>
    <dbReference type="NCBI Taxonomy" id="1166078"/>
    <lineage>
        <taxon>Bacteria</taxon>
        <taxon>Pseudomonadati</taxon>
        <taxon>Pseudomonadota</taxon>
        <taxon>Alphaproteobacteria</taxon>
        <taxon>Hyphomicrobiales</taxon>
        <taxon>Aurantimonadaceae</taxon>
        <taxon>Aureimonas</taxon>
    </lineage>
</organism>
<evidence type="ECO:0000256" key="1">
    <source>
        <dbReference type="SAM" id="MobiDB-lite"/>
    </source>
</evidence>